<comment type="caution">
    <text evidence="3">The sequence shown here is derived from an EMBL/GenBank/DDBJ whole genome shotgun (WGS) entry which is preliminary data.</text>
</comment>
<evidence type="ECO:0000313" key="4">
    <source>
        <dbReference type="Proteomes" id="UP000469346"/>
    </source>
</evidence>
<dbReference type="Proteomes" id="UP000469346">
    <property type="component" value="Unassembled WGS sequence"/>
</dbReference>
<dbReference type="InterPro" id="IPR003607">
    <property type="entry name" value="HD/PDEase_dom"/>
</dbReference>
<protein>
    <submittedName>
        <fullName evidence="3">HD domain-containing protein</fullName>
    </submittedName>
</protein>
<dbReference type="SUPFAM" id="SSF109604">
    <property type="entry name" value="HD-domain/PDEase-like"/>
    <property type="match status" value="1"/>
</dbReference>
<sequence length="415" mass="47087">MCLINGERCRPRPTAGVPAGAAETREEPGLPVDLTELRDRLNLREAEILSPRATFSRDAIRERPEDHLDSDHRQPFAIDADRILHSLAYTRYIDKTQVFSLIPNDHLTHRVLHVQLVSKISRTVGRFLGLNEDLLEAIALGHDIGHPPFGHDGERILSELCLEAGLPRFMHNVQGVHFLRRVERKGRGCNLTLQTLDGILCHDGEADITALAPSPGKTFERLDREIDRLLKWPETPLRPTTLEGCVVRLADTVAYVGRDIEDAVRLRLIRRDDLPPECVEVLGRTNGTIVYRLVTDLITHSLDRDEVGFSPRVAEALTRLKAFNMARIYSAPQIKTEAPKIRSVYRALFEKFYEDLEKSNEDSVIFTDFLDGMDPAYRESPPAAVVRDFIAGMTDAYFLRLARDLLLPRRLPPRF</sequence>
<dbReference type="Pfam" id="PF01966">
    <property type="entry name" value="HD"/>
    <property type="match status" value="1"/>
</dbReference>
<evidence type="ECO:0000256" key="1">
    <source>
        <dbReference type="ARBA" id="ARBA00022801"/>
    </source>
</evidence>
<dbReference type="InterPro" id="IPR006674">
    <property type="entry name" value="HD_domain"/>
</dbReference>
<dbReference type="AlphaFoldDB" id="A0A6N9TQK8"/>
<dbReference type="EMBL" id="JAAGRR010000053">
    <property type="protein sequence ID" value="NDY42393.1"/>
    <property type="molecule type" value="Genomic_DNA"/>
</dbReference>
<keyword evidence="4" id="KW-1185">Reference proteome</keyword>
<evidence type="ECO:0000313" key="3">
    <source>
        <dbReference type="EMBL" id="NDY42393.1"/>
    </source>
</evidence>
<keyword evidence="1" id="KW-0378">Hydrolase</keyword>
<dbReference type="PANTHER" id="PTHR35795">
    <property type="entry name" value="SLR1885 PROTEIN"/>
    <property type="match status" value="1"/>
</dbReference>
<gene>
    <name evidence="3" type="ORF">G3N55_05995</name>
</gene>
<dbReference type="Gene3D" id="1.10.3210.10">
    <property type="entry name" value="Hypothetical protein af1432"/>
    <property type="match status" value="1"/>
</dbReference>
<dbReference type="InterPro" id="IPR026875">
    <property type="entry name" value="PHydrolase_assoc_dom"/>
</dbReference>
<dbReference type="PROSITE" id="PS51831">
    <property type="entry name" value="HD"/>
    <property type="match status" value="1"/>
</dbReference>
<dbReference type="CDD" id="cd00077">
    <property type="entry name" value="HDc"/>
    <property type="match status" value="1"/>
</dbReference>
<name>A0A6N9TQK8_DISTH</name>
<dbReference type="Pfam" id="PF13286">
    <property type="entry name" value="HD_assoc"/>
    <property type="match status" value="1"/>
</dbReference>
<dbReference type="GO" id="GO:0016787">
    <property type="term" value="F:hydrolase activity"/>
    <property type="evidence" value="ECO:0007669"/>
    <property type="project" value="UniProtKB-KW"/>
</dbReference>
<feature type="domain" description="HD" evidence="2">
    <location>
        <begin position="110"/>
        <end position="256"/>
    </location>
</feature>
<accession>A0A6N9TQK8</accession>
<reference evidence="3 4" key="1">
    <citation type="submission" date="2020-02" db="EMBL/GenBank/DDBJ databases">
        <title>Comparative genomics of sulfur disproportionating microorganisms.</title>
        <authorList>
            <person name="Ward L.M."/>
            <person name="Bertran E."/>
            <person name="Johnston D.T."/>
        </authorList>
    </citation>
    <scope>NUCLEOTIDE SEQUENCE [LARGE SCALE GENOMIC DNA]</scope>
    <source>
        <strain evidence="3 4">DSM 100025</strain>
    </source>
</reference>
<evidence type="ECO:0000259" key="2">
    <source>
        <dbReference type="PROSITE" id="PS51831"/>
    </source>
</evidence>
<dbReference type="InterPro" id="IPR051094">
    <property type="entry name" value="Diverse_Catalytic_Enzymes"/>
</dbReference>
<organism evidence="3 4">
    <name type="scientific">Dissulfurirhabdus thermomarina</name>
    <dbReference type="NCBI Taxonomy" id="1765737"/>
    <lineage>
        <taxon>Bacteria</taxon>
        <taxon>Deltaproteobacteria</taxon>
        <taxon>Dissulfurirhabdaceae</taxon>
        <taxon>Dissulfurirhabdus</taxon>
    </lineage>
</organism>
<proteinExistence type="predicted"/>
<dbReference type="PANTHER" id="PTHR35795:SF1">
    <property type="entry name" value="BIS(5'-NUCLEOSYL)-TETRAPHOSPHATASE, SYMMETRICAL"/>
    <property type="match status" value="1"/>
</dbReference>
<dbReference type="SMART" id="SM00471">
    <property type="entry name" value="HDc"/>
    <property type="match status" value="1"/>
</dbReference>